<keyword evidence="2" id="KW-0732">Signal</keyword>
<dbReference type="STRING" id="416944.SAMN05421548_14713"/>
<organism evidence="3 4">
    <name type="scientific">Paraburkholderia lycopersici</name>
    <dbReference type="NCBI Taxonomy" id="416944"/>
    <lineage>
        <taxon>Bacteria</taxon>
        <taxon>Pseudomonadati</taxon>
        <taxon>Pseudomonadota</taxon>
        <taxon>Betaproteobacteria</taxon>
        <taxon>Burkholderiales</taxon>
        <taxon>Burkholderiaceae</taxon>
        <taxon>Paraburkholderia</taxon>
    </lineage>
</organism>
<evidence type="ECO:0000256" key="2">
    <source>
        <dbReference type="SAM" id="SignalP"/>
    </source>
</evidence>
<dbReference type="OrthoDB" id="5625143at2"/>
<name>A0A1G7CQ43_9BURK</name>
<dbReference type="InterPro" id="IPR009228">
    <property type="entry name" value="Capsid_scaffold_GpO"/>
</dbReference>
<dbReference type="AlphaFoldDB" id="A0A1G7CQ43"/>
<evidence type="ECO:0000256" key="1">
    <source>
        <dbReference type="SAM" id="MobiDB-lite"/>
    </source>
</evidence>
<feature type="region of interest" description="Disordered" evidence="1">
    <location>
        <begin position="327"/>
        <end position="352"/>
    </location>
</feature>
<gene>
    <name evidence="3" type="ORF">SAMN05421548_14713</name>
</gene>
<accession>A0A1G7CQ43</accession>
<sequence length="352" mass="36946">MHKRRLSLMSFAVAAIAFAFTMDAHAAQLVASTVLNHADLVGTIAEHGAGIGALGLAGMAIGSVKPVETKLAATKMFRIAVEGATSDGRSISREWLTQMAKNYSPELYGARVNLEHIRGIVPDGPFKAYGDVLALETRDETGPLAGKLGLYASIAPTPELVAMTKAKQKIYTSCEVDPSFADTKQAYLIGLAVTDSPASLGTEILSFAAQNPNANPFASRKVSPNNLFTAADETVIEFTPEKEPETPSLFTRVAELLGRVKKQGATDDARFADVTQAVESLATHGATQAEALTASTSRVAALETQVAELSAAAERDRKAFADLQTQLSNTGNGQPVRPVAQGGGAGVIETDC</sequence>
<evidence type="ECO:0000313" key="4">
    <source>
        <dbReference type="Proteomes" id="UP000198908"/>
    </source>
</evidence>
<reference evidence="4" key="1">
    <citation type="submission" date="2016-09" db="EMBL/GenBank/DDBJ databases">
        <authorList>
            <person name="Varghese N."/>
            <person name="Submissions S."/>
        </authorList>
    </citation>
    <scope>NUCLEOTIDE SEQUENCE [LARGE SCALE GENOMIC DNA]</scope>
    <source>
        <strain evidence="4">TNe-862</strain>
    </source>
</reference>
<feature type="signal peptide" evidence="2">
    <location>
        <begin position="1"/>
        <end position="26"/>
    </location>
</feature>
<dbReference type="Pfam" id="PF05929">
    <property type="entry name" value="Phage_GPO"/>
    <property type="match status" value="1"/>
</dbReference>
<protein>
    <submittedName>
        <fullName evidence="3">Phage capsid scaffolding protein (GPO) serine peptidase</fullName>
    </submittedName>
</protein>
<feature type="chain" id="PRO_5011597263" evidence="2">
    <location>
        <begin position="27"/>
        <end position="352"/>
    </location>
</feature>
<keyword evidence="4" id="KW-1185">Reference proteome</keyword>
<dbReference type="Proteomes" id="UP000198908">
    <property type="component" value="Unassembled WGS sequence"/>
</dbReference>
<dbReference type="EMBL" id="FMYQ01000047">
    <property type="protein sequence ID" value="SDE41351.1"/>
    <property type="molecule type" value="Genomic_DNA"/>
</dbReference>
<evidence type="ECO:0000313" key="3">
    <source>
        <dbReference type="EMBL" id="SDE41351.1"/>
    </source>
</evidence>
<proteinExistence type="predicted"/>